<keyword evidence="9 20" id="KW-0479">Metal-binding</keyword>
<reference evidence="23" key="1">
    <citation type="submission" date="2021-01" db="EMBL/GenBank/DDBJ databases">
        <title>Genomic Encyclopedia of Type Strains, Phase IV (KMG-IV): sequencing the most valuable type-strain genomes for metagenomic binning, comparative biology and taxonomic classification.</title>
        <authorList>
            <person name="Goeker M."/>
        </authorList>
    </citation>
    <scope>NUCLEOTIDE SEQUENCE</scope>
    <source>
        <strain evidence="23">DSM 21943</strain>
    </source>
</reference>
<feature type="binding site" evidence="20">
    <location>
        <position position="103"/>
    </location>
    <ligand>
        <name>Mg(2+)</name>
        <dbReference type="ChEBI" id="CHEBI:18420"/>
    </ligand>
</feature>
<evidence type="ECO:0000313" key="24">
    <source>
        <dbReference type="Proteomes" id="UP001179280"/>
    </source>
</evidence>
<evidence type="ECO:0000256" key="11">
    <source>
        <dbReference type="ARBA" id="ARBA00022842"/>
    </source>
</evidence>
<feature type="region of interest" description="Pyrophosphorylase" evidence="20">
    <location>
        <begin position="1"/>
        <end position="230"/>
    </location>
</feature>
<name>A0ABS2T1Z7_9BACI</name>
<dbReference type="GO" id="GO:0003977">
    <property type="term" value="F:UDP-N-acetylglucosamine diphosphorylase activity"/>
    <property type="evidence" value="ECO:0007669"/>
    <property type="project" value="UniProtKB-EC"/>
</dbReference>
<dbReference type="HAMAP" id="MF_01631">
    <property type="entry name" value="GlmU"/>
    <property type="match status" value="1"/>
</dbReference>
<evidence type="ECO:0000256" key="16">
    <source>
        <dbReference type="ARBA" id="ARBA00023316"/>
    </source>
</evidence>
<dbReference type="InterPro" id="IPR056729">
    <property type="entry name" value="GMPPB_C"/>
</dbReference>
<keyword evidence="7 20" id="KW-0808">Transferase</keyword>
<feature type="region of interest" description="N-acetyltransferase" evidence="20">
    <location>
        <begin position="252"/>
        <end position="456"/>
    </location>
</feature>
<dbReference type="PROSITE" id="PS00101">
    <property type="entry name" value="HEXAPEP_TRANSFERASES"/>
    <property type="match status" value="1"/>
</dbReference>
<dbReference type="Gene3D" id="3.90.550.10">
    <property type="entry name" value="Spore Coat Polysaccharide Biosynthesis Protein SpsA, Chain A"/>
    <property type="match status" value="1"/>
</dbReference>
<feature type="binding site" evidence="20">
    <location>
        <position position="228"/>
    </location>
    <ligand>
        <name>UDP-N-acetyl-alpha-D-glucosamine</name>
        <dbReference type="ChEBI" id="CHEBI:57705"/>
    </ligand>
</feature>
<evidence type="ECO:0000256" key="10">
    <source>
        <dbReference type="ARBA" id="ARBA00022737"/>
    </source>
</evidence>
<feature type="domain" description="Nucleotidyl transferase" evidence="21">
    <location>
        <begin position="6"/>
        <end position="216"/>
    </location>
</feature>
<comment type="similarity">
    <text evidence="5 20">In the N-terminal section; belongs to the N-acetylglucosamine-1-phosphate uridyltransferase family.</text>
</comment>
<dbReference type="InterPro" id="IPR001451">
    <property type="entry name" value="Hexapep"/>
</dbReference>
<dbReference type="InterPro" id="IPR005835">
    <property type="entry name" value="NTP_transferase_dom"/>
</dbReference>
<evidence type="ECO:0000256" key="12">
    <source>
        <dbReference type="ARBA" id="ARBA00022960"/>
    </source>
</evidence>
<feature type="binding site" evidence="20">
    <location>
        <position position="423"/>
    </location>
    <ligand>
        <name>acetyl-CoA</name>
        <dbReference type="ChEBI" id="CHEBI:57288"/>
    </ligand>
</feature>
<feature type="binding site" evidence="20">
    <location>
        <position position="155"/>
    </location>
    <ligand>
        <name>UDP-N-acetyl-alpha-D-glucosamine</name>
        <dbReference type="ChEBI" id="CHEBI:57705"/>
    </ligand>
</feature>
<keyword evidence="10 20" id="KW-0677">Repeat</keyword>
<dbReference type="SUPFAM" id="SSF51161">
    <property type="entry name" value="Trimeric LpxA-like enzymes"/>
    <property type="match status" value="1"/>
</dbReference>
<evidence type="ECO:0000256" key="6">
    <source>
        <dbReference type="ARBA" id="ARBA00022490"/>
    </source>
</evidence>
<comment type="pathway">
    <text evidence="20">Bacterial outer membrane biogenesis; LPS lipid A biosynthesis.</text>
</comment>
<dbReference type="PANTHER" id="PTHR43584">
    <property type="entry name" value="NUCLEOTIDYL TRANSFERASE"/>
    <property type="match status" value="1"/>
</dbReference>
<keyword evidence="24" id="KW-1185">Reference proteome</keyword>
<feature type="binding site" evidence="20">
    <location>
        <position position="73"/>
    </location>
    <ligand>
        <name>UDP-N-acetyl-alpha-D-glucosamine</name>
        <dbReference type="ChEBI" id="CHEBI:57705"/>
    </ligand>
</feature>
<feature type="binding site" evidence="20">
    <location>
        <position position="351"/>
    </location>
    <ligand>
        <name>UDP-N-acetyl-alpha-D-glucosamine</name>
        <dbReference type="ChEBI" id="CHEBI:57705"/>
    </ligand>
</feature>
<dbReference type="InterPro" id="IPR005882">
    <property type="entry name" value="Bifunctional_GlmU"/>
</dbReference>
<feature type="binding site" evidence="20">
    <location>
        <position position="228"/>
    </location>
    <ligand>
        <name>Mg(2+)</name>
        <dbReference type="ChEBI" id="CHEBI:18420"/>
    </ligand>
</feature>
<evidence type="ECO:0000256" key="19">
    <source>
        <dbReference type="ARBA" id="ARBA00049628"/>
    </source>
</evidence>
<comment type="cofactor">
    <cofactor evidence="20">
        <name>Mg(2+)</name>
        <dbReference type="ChEBI" id="CHEBI:18420"/>
    </cofactor>
    <text evidence="20">Binds 1 Mg(2+) ion per subunit.</text>
</comment>
<comment type="pathway">
    <text evidence="2 20">Nucleotide-sugar biosynthesis; UDP-N-acetyl-alpha-D-glucosamine biosynthesis; N-acetyl-alpha-D-glucosamine 1-phosphate from alpha-D-glucosamine 6-phosphate (route II): step 2/2.</text>
</comment>
<feature type="binding site" evidence="20">
    <location>
        <position position="440"/>
    </location>
    <ligand>
        <name>acetyl-CoA</name>
        <dbReference type="ChEBI" id="CHEBI:57288"/>
    </ligand>
</feature>
<evidence type="ECO:0000256" key="2">
    <source>
        <dbReference type="ARBA" id="ARBA00005166"/>
    </source>
</evidence>
<dbReference type="Pfam" id="PF00132">
    <property type="entry name" value="Hexapep"/>
    <property type="match status" value="1"/>
</dbReference>
<evidence type="ECO:0000256" key="18">
    <source>
        <dbReference type="ARBA" id="ARBA00048493"/>
    </source>
</evidence>
<dbReference type="Pfam" id="PF25087">
    <property type="entry name" value="GMPPB_C"/>
    <property type="match status" value="1"/>
</dbReference>
<dbReference type="RefSeq" id="WP_204469314.1">
    <property type="nucleotide sequence ID" value="NZ_JAFBCV010000028.1"/>
</dbReference>
<dbReference type="NCBIfam" id="NF010934">
    <property type="entry name" value="PRK14354.1"/>
    <property type="match status" value="1"/>
</dbReference>
<keyword evidence="13 20" id="KW-0573">Peptidoglycan synthesis</keyword>
<dbReference type="NCBIfam" id="TIGR01173">
    <property type="entry name" value="glmU"/>
    <property type="match status" value="1"/>
</dbReference>
<dbReference type="InterPro" id="IPR011004">
    <property type="entry name" value="Trimer_LpxA-like_sf"/>
</dbReference>
<keyword evidence="12 20" id="KW-0133">Cell shape</keyword>
<keyword evidence="16 20" id="KW-0961">Cell wall biogenesis/degradation</keyword>
<dbReference type="SUPFAM" id="SSF53448">
    <property type="entry name" value="Nucleotide-diphospho-sugar transferases"/>
    <property type="match status" value="1"/>
</dbReference>
<dbReference type="InterPro" id="IPR038009">
    <property type="entry name" value="GlmU_C_LbH"/>
</dbReference>
<dbReference type="InterPro" id="IPR018357">
    <property type="entry name" value="Hexapep_transf_CS"/>
</dbReference>
<feature type="binding site" evidence="20">
    <location>
        <begin position="9"/>
        <end position="12"/>
    </location>
    <ligand>
        <name>UDP-N-acetyl-alpha-D-glucosamine</name>
        <dbReference type="ChEBI" id="CHEBI:57705"/>
    </ligand>
</feature>
<evidence type="ECO:0000256" key="14">
    <source>
        <dbReference type="ARBA" id="ARBA00023268"/>
    </source>
</evidence>
<comment type="function">
    <text evidence="19 20">Catalyzes the last two sequential reactions in the de novo biosynthetic pathway for UDP-N-acetylglucosamine (UDP-GlcNAc). The C-terminal domain catalyzes the transfer of acetyl group from acetyl coenzyme A to glucosamine-1-phosphate (GlcN-1-P) to produce N-acetylglucosamine-1-phosphate (GlcNAc-1-P), which is converted into UDP-GlcNAc by the transfer of uridine 5-monophosphate (from uridine 5-triphosphate), a reaction catalyzed by the N-terminal domain.</text>
</comment>
<dbReference type="Gene3D" id="2.160.10.10">
    <property type="entry name" value="Hexapeptide repeat proteins"/>
    <property type="match status" value="1"/>
</dbReference>
<dbReference type="CDD" id="cd03353">
    <property type="entry name" value="LbH_GlmU_C"/>
    <property type="match status" value="1"/>
</dbReference>
<dbReference type="CDD" id="cd02540">
    <property type="entry name" value="GT2_GlmU_N_bac"/>
    <property type="match status" value="1"/>
</dbReference>
<gene>
    <name evidence="20" type="primary">glmU</name>
    <name evidence="23" type="ORF">JOC54_004589</name>
</gene>
<comment type="pathway">
    <text evidence="3 20">Nucleotide-sugar biosynthesis; UDP-N-acetyl-alpha-D-glucosamine biosynthesis; UDP-N-acetyl-alpha-D-glucosamine from N-acetyl-alpha-D-glucosamine 1-phosphate: step 1/1.</text>
</comment>
<keyword evidence="11 20" id="KW-0460">Magnesium</keyword>
<feature type="binding site" evidence="20">
    <location>
        <position position="333"/>
    </location>
    <ligand>
        <name>UDP-N-acetyl-alpha-D-glucosamine</name>
        <dbReference type="ChEBI" id="CHEBI:57705"/>
    </ligand>
</feature>
<feature type="binding site" evidence="20">
    <location>
        <position position="405"/>
    </location>
    <ligand>
        <name>acetyl-CoA</name>
        <dbReference type="ChEBI" id="CHEBI:57288"/>
    </ligand>
</feature>
<organism evidence="23 24">
    <name type="scientific">Shouchella xiaoxiensis</name>
    <dbReference type="NCBI Taxonomy" id="766895"/>
    <lineage>
        <taxon>Bacteria</taxon>
        <taxon>Bacillati</taxon>
        <taxon>Bacillota</taxon>
        <taxon>Bacilli</taxon>
        <taxon>Bacillales</taxon>
        <taxon>Bacillaceae</taxon>
        <taxon>Shouchella</taxon>
    </lineage>
</organism>
<keyword evidence="14 20" id="KW-0511">Multifunctional enzyme</keyword>
<evidence type="ECO:0000256" key="13">
    <source>
        <dbReference type="ARBA" id="ARBA00022984"/>
    </source>
</evidence>
<accession>A0ABS2T1Z7</accession>
<feature type="active site" description="Proton acceptor" evidence="20">
    <location>
        <position position="363"/>
    </location>
</feature>
<proteinExistence type="inferred from homology"/>
<evidence type="ECO:0000256" key="15">
    <source>
        <dbReference type="ARBA" id="ARBA00023315"/>
    </source>
</evidence>
<dbReference type="Proteomes" id="UP001179280">
    <property type="component" value="Unassembled WGS sequence"/>
</dbReference>
<evidence type="ECO:0000256" key="8">
    <source>
        <dbReference type="ARBA" id="ARBA00022695"/>
    </source>
</evidence>
<evidence type="ECO:0000256" key="20">
    <source>
        <dbReference type="HAMAP-Rule" id="MF_01631"/>
    </source>
</evidence>
<dbReference type="Pfam" id="PF00483">
    <property type="entry name" value="NTP_transferase"/>
    <property type="match status" value="1"/>
</dbReference>
<evidence type="ECO:0000256" key="17">
    <source>
        <dbReference type="ARBA" id="ARBA00048247"/>
    </source>
</evidence>
<evidence type="ECO:0000259" key="21">
    <source>
        <dbReference type="Pfam" id="PF00483"/>
    </source>
</evidence>
<feature type="binding site" evidence="20">
    <location>
        <position position="366"/>
    </location>
    <ligand>
        <name>UDP-N-acetyl-alpha-D-glucosamine</name>
        <dbReference type="ChEBI" id="CHEBI:57705"/>
    </ligand>
</feature>
<evidence type="ECO:0000256" key="3">
    <source>
        <dbReference type="ARBA" id="ARBA00005208"/>
    </source>
</evidence>
<feature type="domain" description="Mannose-1-phosphate guanyltransferase C-terminal" evidence="22">
    <location>
        <begin position="317"/>
        <end position="382"/>
    </location>
</feature>
<dbReference type="GO" id="GO:0019134">
    <property type="term" value="F:glucosamine-1-phosphate N-acetyltransferase activity"/>
    <property type="evidence" value="ECO:0007669"/>
    <property type="project" value="UniProtKB-EC"/>
</dbReference>
<feature type="binding site" evidence="20">
    <location>
        <begin position="386"/>
        <end position="387"/>
    </location>
    <ligand>
        <name>acetyl-CoA</name>
        <dbReference type="ChEBI" id="CHEBI:57288"/>
    </ligand>
</feature>
<comment type="catalytic activity">
    <reaction evidence="17 20">
        <text>alpha-D-glucosamine 1-phosphate + acetyl-CoA = N-acetyl-alpha-D-glucosamine 1-phosphate + CoA + H(+)</text>
        <dbReference type="Rhea" id="RHEA:13725"/>
        <dbReference type="ChEBI" id="CHEBI:15378"/>
        <dbReference type="ChEBI" id="CHEBI:57287"/>
        <dbReference type="ChEBI" id="CHEBI:57288"/>
        <dbReference type="ChEBI" id="CHEBI:57776"/>
        <dbReference type="ChEBI" id="CHEBI:58516"/>
        <dbReference type="EC" id="2.3.1.157"/>
    </reaction>
</comment>
<feature type="region of interest" description="Linker" evidence="20">
    <location>
        <begin position="231"/>
        <end position="251"/>
    </location>
</feature>
<feature type="binding site" evidence="20">
    <location>
        <begin position="78"/>
        <end position="79"/>
    </location>
    <ligand>
        <name>UDP-N-acetyl-alpha-D-glucosamine</name>
        <dbReference type="ChEBI" id="CHEBI:57705"/>
    </ligand>
</feature>
<dbReference type="EC" id="2.3.1.157" evidence="20"/>
<feature type="binding site" evidence="20">
    <location>
        <position position="23"/>
    </location>
    <ligand>
        <name>UDP-N-acetyl-alpha-D-glucosamine</name>
        <dbReference type="ChEBI" id="CHEBI:57705"/>
    </ligand>
</feature>
<keyword evidence="15 20" id="KW-0012">Acyltransferase</keyword>
<comment type="caution">
    <text evidence="23">The sequence shown here is derived from an EMBL/GenBank/DDBJ whole genome shotgun (WGS) entry which is preliminary data.</text>
</comment>
<dbReference type="EC" id="2.7.7.23" evidence="20"/>
<feature type="binding site" evidence="20">
    <location>
        <position position="170"/>
    </location>
    <ligand>
        <name>UDP-N-acetyl-alpha-D-glucosamine</name>
        <dbReference type="ChEBI" id="CHEBI:57705"/>
    </ligand>
</feature>
<evidence type="ECO:0000256" key="9">
    <source>
        <dbReference type="ARBA" id="ARBA00022723"/>
    </source>
</evidence>
<evidence type="ECO:0000256" key="4">
    <source>
        <dbReference type="ARBA" id="ARBA00007707"/>
    </source>
</evidence>
<dbReference type="EMBL" id="JAFBCV010000028">
    <property type="protein sequence ID" value="MBM7841286.1"/>
    <property type="molecule type" value="Genomic_DNA"/>
</dbReference>
<feature type="binding site" evidence="20">
    <location>
        <position position="377"/>
    </location>
    <ligand>
        <name>UDP-N-acetyl-alpha-D-glucosamine</name>
        <dbReference type="ChEBI" id="CHEBI:57705"/>
    </ligand>
</feature>
<evidence type="ECO:0000256" key="7">
    <source>
        <dbReference type="ARBA" id="ARBA00022679"/>
    </source>
</evidence>
<comment type="catalytic activity">
    <reaction evidence="18 20">
        <text>N-acetyl-alpha-D-glucosamine 1-phosphate + UTP + H(+) = UDP-N-acetyl-alpha-D-glucosamine + diphosphate</text>
        <dbReference type="Rhea" id="RHEA:13509"/>
        <dbReference type="ChEBI" id="CHEBI:15378"/>
        <dbReference type="ChEBI" id="CHEBI:33019"/>
        <dbReference type="ChEBI" id="CHEBI:46398"/>
        <dbReference type="ChEBI" id="CHEBI:57705"/>
        <dbReference type="ChEBI" id="CHEBI:57776"/>
        <dbReference type="EC" id="2.7.7.23"/>
    </reaction>
</comment>
<evidence type="ECO:0000256" key="5">
    <source>
        <dbReference type="ARBA" id="ARBA00007947"/>
    </source>
</evidence>
<sequence>MSGRYAVILAAGQGTRMKSKLYKVLHPVCGKSMVEHVVDQVTSLSFDETAVVIGHGAELVKKTVKQNVHFVLQEEQLGTGHAVKCSEHLLADKSGTTVVLCGDTPLITSETITKLMDDHIESKAKATILTAHAEDPTGYGRVIRSETGKVEKIVEQKDASEAEKKVQEINTGIFCFDNAALFSTLKKVKNNNAQGEYYLPDVIELLKEQGELVSAYKINSLDETIGVNDRIALSKAEALMKDRINHKWMSEGVTLIDPQTTYISAEAIIGRDTTMHPNVTIKGESVIGEDCIIESGTEIHESTLEDHVHVRASQIVNSYVKNGATIGPFAHIRPDSSIGQNVKIGNFVELKKTKIDDGSKVSHLSYVGDAIIGTDVNVGCGVVTVNYDGENKHQTTIADGAFIGSGSNLIAPVTVGERAFIAAGSTITDQVPDYALSIARSRQVNKENYVKKDRQD</sequence>
<comment type="similarity">
    <text evidence="4 20">In the C-terminal section; belongs to the transferase hexapeptide repeat family.</text>
</comment>
<keyword evidence="8 20" id="KW-0548">Nucleotidyltransferase</keyword>
<comment type="caution">
    <text evidence="20">Lacks conserved residue(s) required for the propagation of feature annotation.</text>
</comment>
<dbReference type="InterPro" id="IPR029044">
    <property type="entry name" value="Nucleotide-diphossugar_trans"/>
</dbReference>
<dbReference type="PANTHER" id="PTHR43584:SF3">
    <property type="entry name" value="BIFUNCTIONAL PROTEIN GLMU"/>
    <property type="match status" value="1"/>
</dbReference>
<evidence type="ECO:0000256" key="1">
    <source>
        <dbReference type="ARBA" id="ARBA00004496"/>
    </source>
</evidence>
<keyword evidence="6 20" id="KW-0963">Cytoplasm</keyword>
<evidence type="ECO:0000313" key="23">
    <source>
        <dbReference type="EMBL" id="MBM7841286.1"/>
    </source>
</evidence>
<feature type="binding site" evidence="20">
    <location>
        <position position="140"/>
    </location>
    <ligand>
        <name>UDP-N-acetyl-alpha-D-glucosamine</name>
        <dbReference type="ChEBI" id="CHEBI:57705"/>
    </ligand>
</feature>
<evidence type="ECO:0000259" key="22">
    <source>
        <dbReference type="Pfam" id="PF25087"/>
    </source>
</evidence>
<protein>
    <recommendedName>
        <fullName evidence="20">Bifunctional protein GlmU</fullName>
    </recommendedName>
    <domain>
        <recommendedName>
            <fullName evidence="20">UDP-N-acetylglucosamine pyrophosphorylase</fullName>
            <ecNumber evidence="20">2.7.7.23</ecNumber>
        </recommendedName>
        <alternativeName>
            <fullName evidence="20">N-acetylglucosamine-1-phosphate uridyltransferase</fullName>
        </alternativeName>
    </domain>
    <domain>
        <recommendedName>
            <fullName evidence="20">Glucosamine-1-phosphate N-acetyltransferase</fullName>
            <ecNumber evidence="20">2.3.1.157</ecNumber>
        </recommendedName>
    </domain>
</protein>
<dbReference type="InterPro" id="IPR050065">
    <property type="entry name" value="GlmU-like"/>
</dbReference>
<comment type="subcellular location">
    <subcellularLocation>
        <location evidence="1 20">Cytoplasm</location>
    </subcellularLocation>
</comment>
<comment type="subunit">
    <text evidence="20">Homotrimer.</text>
</comment>